<dbReference type="GO" id="GO:0046982">
    <property type="term" value="F:protein heterodimerization activity"/>
    <property type="evidence" value="ECO:0007669"/>
    <property type="project" value="InterPro"/>
</dbReference>
<dbReference type="InterPro" id="IPR015207">
    <property type="entry name" value="DUF1931"/>
</dbReference>
<dbReference type="CDD" id="cd22923">
    <property type="entry name" value="HFD_Aq328-like_rpt2"/>
    <property type="match status" value="1"/>
</dbReference>
<proteinExistence type="predicted"/>
<name>A0A977K9A6_9CREN</name>
<keyword evidence="2" id="KW-1185">Reference proteome</keyword>
<evidence type="ECO:0000313" key="2">
    <source>
        <dbReference type="Proteomes" id="UP001063698"/>
    </source>
</evidence>
<dbReference type="Proteomes" id="UP001063698">
    <property type="component" value="Chromosome"/>
</dbReference>
<protein>
    <submittedName>
        <fullName evidence="1">Uncharacterized protein</fullName>
    </submittedName>
</protein>
<dbReference type="Pfam" id="PF09123">
    <property type="entry name" value="DUF1931"/>
    <property type="match status" value="1"/>
</dbReference>
<reference evidence="1" key="1">
    <citation type="submission" date="2013-11" db="EMBL/GenBank/DDBJ databases">
        <title>Comparative genomics of Ignicoccus.</title>
        <authorList>
            <person name="Podar M."/>
        </authorList>
    </citation>
    <scope>NUCLEOTIDE SEQUENCE</scope>
    <source>
        <strain evidence="1">DSM 13166</strain>
    </source>
</reference>
<dbReference type="Gene3D" id="1.10.20.10">
    <property type="entry name" value="Histone, subunit A"/>
    <property type="match status" value="1"/>
</dbReference>
<accession>A0A977K9A6</accession>
<dbReference type="InterPro" id="IPR009072">
    <property type="entry name" value="Histone-fold"/>
</dbReference>
<dbReference type="AlphaFoldDB" id="A0A977K9A6"/>
<organism evidence="1 2">
    <name type="scientific">Ignicoccus pacificus DSM 13166</name>
    <dbReference type="NCBI Taxonomy" id="940294"/>
    <lineage>
        <taxon>Archaea</taxon>
        <taxon>Thermoproteota</taxon>
        <taxon>Thermoprotei</taxon>
        <taxon>Desulfurococcales</taxon>
        <taxon>Desulfurococcaceae</taxon>
        <taxon>Ignicoccus</taxon>
    </lineage>
</organism>
<dbReference type="SUPFAM" id="SSF47113">
    <property type="entry name" value="Histone-fold"/>
    <property type="match status" value="1"/>
</dbReference>
<sequence>MAKVIGFTRLQTLYRRSVGLDIDKAKAIEIIETAEKKLADLFDVAFQRAEAEGRDYVTWKDLPITKGLAETMERFERKREELGEEKLDLGPIAEYLSGIIDYDKVSDDVKENLPKLVGTLLVLEGYIIKLVDPGARRPSKEDLERARQILDLTL</sequence>
<dbReference type="KEGG" id="ipc:IPA_02890"/>
<evidence type="ECO:0000313" key="1">
    <source>
        <dbReference type="EMBL" id="UXD21321.1"/>
    </source>
</evidence>
<gene>
    <name evidence="1" type="ORF">IPA_02890</name>
</gene>
<dbReference type="EMBL" id="CP006868">
    <property type="protein sequence ID" value="UXD21321.1"/>
    <property type="molecule type" value="Genomic_DNA"/>
</dbReference>